<proteinExistence type="inferred from homology"/>
<evidence type="ECO:0000256" key="1">
    <source>
        <dbReference type="ARBA" id="ARBA00008987"/>
    </source>
</evidence>
<dbReference type="Proteomes" id="UP000823619">
    <property type="component" value="Unassembled WGS sequence"/>
</dbReference>
<gene>
    <name evidence="8" type="primary">trxA</name>
    <name evidence="8" type="ORF">IAC23_01930</name>
</gene>
<dbReference type="InterPro" id="IPR017937">
    <property type="entry name" value="Thioredoxin_CS"/>
</dbReference>
<evidence type="ECO:0000256" key="6">
    <source>
        <dbReference type="NCBIfam" id="TIGR01068"/>
    </source>
</evidence>
<feature type="domain" description="Thioredoxin" evidence="7">
    <location>
        <begin position="58"/>
        <end position="186"/>
    </location>
</feature>
<keyword evidence="5" id="KW-0676">Redox-active center</keyword>
<organism evidence="8 9">
    <name type="scientific">Candidatus Cryptobacteroides merdavium</name>
    <dbReference type="NCBI Taxonomy" id="2840769"/>
    <lineage>
        <taxon>Bacteria</taxon>
        <taxon>Pseudomonadati</taxon>
        <taxon>Bacteroidota</taxon>
        <taxon>Bacteroidia</taxon>
        <taxon>Bacteroidales</taxon>
        <taxon>Candidatus Cryptobacteroides</taxon>
    </lineage>
</organism>
<evidence type="ECO:0000256" key="5">
    <source>
        <dbReference type="ARBA" id="ARBA00023284"/>
    </source>
</evidence>
<evidence type="ECO:0000313" key="8">
    <source>
        <dbReference type="EMBL" id="MBO8444443.1"/>
    </source>
</evidence>
<dbReference type="GO" id="GO:0005737">
    <property type="term" value="C:cytoplasm"/>
    <property type="evidence" value="ECO:0007669"/>
    <property type="project" value="TreeGrafter"/>
</dbReference>
<dbReference type="NCBIfam" id="TIGR01068">
    <property type="entry name" value="thioredoxin"/>
    <property type="match status" value="1"/>
</dbReference>
<name>A0A9D9ECR9_9BACT</name>
<evidence type="ECO:0000256" key="4">
    <source>
        <dbReference type="ARBA" id="ARBA00023157"/>
    </source>
</evidence>
<dbReference type="FunFam" id="3.40.30.10:FF:000229">
    <property type="entry name" value="Thioredoxin (TRX)"/>
    <property type="match status" value="1"/>
</dbReference>
<reference evidence="8" key="2">
    <citation type="journal article" date="2021" name="PeerJ">
        <title>Extensive microbial diversity within the chicken gut microbiome revealed by metagenomics and culture.</title>
        <authorList>
            <person name="Gilroy R."/>
            <person name="Ravi A."/>
            <person name="Getino M."/>
            <person name="Pursley I."/>
            <person name="Horton D.L."/>
            <person name="Alikhan N.F."/>
            <person name="Baker D."/>
            <person name="Gharbi K."/>
            <person name="Hall N."/>
            <person name="Watson M."/>
            <person name="Adriaenssens E.M."/>
            <person name="Foster-Nyarko E."/>
            <person name="Jarju S."/>
            <person name="Secka A."/>
            <person name="Antonio M."/>
            <person name="Oren A."/>
            <person name="Chaudhuri R.R."/>
            <person name="La Ragione R."/>
            <person name="Hildebrand F."/>
            <person name="Pallen M.J."/>
        </authorList>
    </citation>
    <scope>NUCLEOTIDE SEQUENCE</scope>
    <source>
        <strain evidence="8">D5-748</strain>
    </source>
</reference>
<dbReference type="SUPFAM" id="SSF52833">
    <property type="entry name" value="Thioredoxin-like"/>
    <property type="match status" value="1"/>
</dbReference>
<dbReference type="InterPro" id="IPR013766">
    <property type="entry name" value="Thioredoxin_domain"/>
</dbReference>
<dbReference type="EMBL" id="JADIMO010000023">
    <property type="protein sequence ID" value="MBO8444443.1"/>
    <property type="molecule type" value="Genomic_DNA"/>
</dbReference>
<dbReference type="PRINTS" id="PR00421">
    <property type="entry name" value="THIOREDOXIN"/>
</dbReference>
<accession>A0A9D9ECR9</accession>
<evidence type="ECO:0000256" key="3">
    <source>
        <dbReference type="ARBA" id="ARBA00022982"/>
    </source>
</evidence>
<dbReference type="PANTHER" id="PTHR45663">
    <property type="entry name" value="GEO12009P1"/>
    <property type="match status" value="1"/>
</dbReference>
<dbReference type="InterPro" id="IPR036249">
    <property type="entry name" value="Thioredoxin-like_sf"/>
</dbReference>
<keyword evidence="2" id="KW-0813">Transport</keyword>
<evidence type="ECO:0000259" key="7">
    <source>
        <dbReference type="PROSITE" id="PS51352"/>
    </source>
</evidence>
<comment type="similarity">
    <text evidence="1">Belongs to the thioredoxin family.</text>
</comment>
<keyword evidence="3" id="KW-0249">Electron transport</keyword>
<evidence type="ECO:0000313" key="9">
    <source>
        <dbReference type="Proteomes" id="UP000823619"/>
    </source>
</evidence>
<dbReference type="PROSITE" id="PS00194">
    <property type="entry name" value="THIOREDOXIN_1"/>
    <property type="match status" value="1"/>
</dbReference>
<dbReference type="CDD" id="cd02947">
    <property type="entry name" value="TRX_family"/>
    <property type="match status" value="1"/>
</dbReference>
<dbReference type="GO" id="GO:0015035">
    <property type="term" value="F:protein-disulfide reductase activity"/>
    <property type="evidence" value="ECO:0007669"/>
    <property type="project" value="UniProtKB-UniRule"/>
</dbReference>
<dbReference type="AlphaFoldDB" id="A0A9D9ECR9"/>
<sequence length="186" mass="20873">MISATAGIHQKQTIPPTTGINLKIDRSKSYDITGLTNIRHLTDFITTRSQQDHNKIATRSQQHKKETKMATVHIGKAEFLKKVFDYEKNPQAWKFEGSKPAIVDFYATWCGPCKALGPVLEEVSEEYGDRLDIYKVDVDKEQELSGVFGIRSVPTLLFIPLAGQPTMSSGAPSKMQLKDIIEKHLL</sequence>
<dbReference type="InterPro" id="IPR005746">
    <property type="entry name" value="Thioredoxin"/>
</dbReference>
<comment type="caution">
    <text evidence="8">The sequence shown here is derived from an EMBL/GenBank/DDBJ whole genome shotgun (WGS) entry which is preliminary data.</text>
</comment>
<dbReference type="PANTHER" id="PTHR45663:SF11">
    <property type="entry name" value="GEO12009P1"/>
    <property type="match status" value="1"/>
</dbReference>
<evidence type="ECO:0000256" key="2">
    <source>
        <dbReference type="ARBA" id="ARBA00022448"/>
    </source>
</evidence>
<reference evidence="8" key="1">
    <citation type="submission" date="2020-10" db="EMBL/GenBank/DDBJ databases">
        <authorList>
            <person name="Gilroy R."/>
        </authorList>
    </citation>
    <scope>NUCLEOTIDE SEQUENCE</scope>
    <source>
        <strain evidence="8">D5-748</strain>
    </source>
</reference>
<dbReference type="PROSITE" id="PS51352">
    <property type="entry name" value="THIOREDOXIN_2"/>
    <property type="match status" value="1"/>
</dbReference>
<keyword evidence="4" id="KW-1015">Disulfide bond</keyword>
<protein>
    <recommendedName>
        <fullName evidence="6">Thioredoxin</fullName>
    </recommendedName>
</protein>
<dbReference type="Gene3D" id="3.40.30.10">
    <property type="entry name" value="Glutaredoxin"/>
    <property type="match status" value="1"/>
</dbReference>
<dbReference type="Pfam" id="PF00085">
    <property type="entry name" value="Thioredoxin"/>
    <property type="match status" value="1"/>
</dbReference>